<evidence type="ECO:0000313" key="2">
    <source>
        <dbReference type="Proteomes" id="UP000249799"/>
    </source>
</evidence>
<keyword evidence="2" id="KW-1185">Reference proteome</keyword>
<sequence>MMHDQDAPMPAELAQIIADFEAARTDAEQLGDALVDFCARFGQQENPPDTAGDFLARVEQLAARVEMMHFNLCRAARRGAVLELVADFRARACDAS</sequence>
<protein>
    <submittedName>
        <fullName evidence="1">Uncharacterized protein</fullName>
    </submittedName>
</protein>
<dbReference type="AlphaFoldDB" id="A0A2Z4FIP8"/>
<dbReference type="RefSeq" id="WP_111332985.1">
    <property type="nucleotide sequence ID" value="NZ_CP030032.1"/>
</dbReference>
<gene>
    <name evidence="1" type="ORF">DN745_05985</name>
</gene>
<reference evidence="1 2" key="1">
    <citation type="submission" date="2018-06" db="EMBL/GenBank/DDBJ databases">
        <title>Lujinxingia sediminis gen. nov. sp. nov., a new facultative anaerobic member of the class Deltaproteobacteria, and proposal of Lujinxingaceae fam. nov.</title>
        <authorList>
            <person name="Guo L.-Y."/>
            <person name="Li C.-M."/>
            <person name="Wang S."/>
            <person name="Du Z.-J."/>
        </authorList>
    </citation>
    <scope>NUCLEOTIDE SEQUENCE [LARGE SCALE GENOMIC DNA]</scope>
    <source>
        <strain evidence="1 2">FA350</strain>
    </source>
</reference>
<proteinExistence type="predicted"/>
<name>A0A2Z4FIP8_9DELT</name>
<dbReference type="KEGG" id="bsed:DN745_05985"/>
<accession>A0A2Z4FIP8</accession>
<dbReference type="Proteomes" id="UP000249799">
    <property type="component" value="Chromosome"/>
</dbReference>
<evidence type="ECO:0000313" key="1">
    <source>
        <dbReference type="EMBL" id="AWV88911.1"/>
    </source>
</evidence>
<dbReference type="EMBL" id="CP030032">
    <property type="protein sequence ID" value="AWV88911.1"/>
    <property type="molecule type" value="Genomic_DNA"/>
</dbReference>
<organism evidence="1 2">
    <name type="scientific">Bradymonas sediminis</name>
    <dbReference type="NCBI Taxonomy" id="1548548"/>
    <lineage>
        <taxon>Bacteria</taxon>
        <taxon>Deltaproteobacteria</taxon>
        <taxon>Bradymonadales</taxon>
        <taxon>Bradymonadaceae</taxon>
        <taxon>Bradymonas</taxon>
    </lineage>
</organism>